<dbReference type="InterPro" id="IPR001310">
    <property type="entry name" value="Histidine_triad_HIT"/>
</dbReference>
<dbReference type="AlphaFoldDB" id="A0A3N4RV61"/>
<dbReference type="PRINTS" id="PR00332">
    <property type="entry name" value="HISTRIAD"/>
</dbReference>
<dbReference type="Gene3D" id="3.30.428.10">
    <property type="entry name" value="HIT-like"/>
    <property type="match status" value="1"/>
</dbReference>
<feature type="active site" description="Tele-AMP-histidine intermediate" evidence="1">
    <location>
        <position position="97"/>
    </location>
</feature>
<dbReference type="PROSITE" id="PS51084">
    <property type="entry name" value="HIT_2"/>
    <property type="match status" value="1"/>
</dbReference>
<keyword evidence="6" id="KW-1185">Reference proteome</keyword>
<dbReference type="Proteomes" id="UP000266906">
    <property type="component" value="Unassembled WGS sequence"/>
</dbReference>
<feature type="domain" description="HIT" evidence="4">
    <location>
        <begin position="10"/>
        <end position="110"/>
    </location>
</feature>
<dbReference type="GO" id="GO:0003824">
    <property type="term" value="F:catalytic activity"/>
    <property type="evidence" value="ECO:0007669"/>
    <property type="project" value="InterPro"/>
</dbReference>
<dbReference type="EMBL" id="RKQG01000001">
    <property type="protein sequence ID" value="RPE34949.1"/>
    <property type="molecule type" value="Genomic_DNA"/>
</dbReference>
<proteinExistence type="predicted"/>
<gene>
    <name evidence="5" type="ORF">EDD38_3292</name>
</gene>
<dbReference type="GO" id="GO:0009117">
    <property type="term" value="P:nucleotide metabolic process"/>
    <property type="evidence" value="ECO:0007669"/>
    <property type="project" value="TreeGrafter"/>
</dbReference>
<accession>A0A3N4RV61</accession>
<name>A0A3N4RV61_9ACTN</name>
<dbReference type="InterPro" id="IPR036265">
    <property type="entry name" value="HIT-like_sf"/>
</dbReference>
<dbReference type="RefSeq" id="WP_244259913.1">
    <property type="nucleotide sequence ID" value="NZ_RKQG01000001.1"/>
</dbReference>
<reference evidence="5 6" key="1">
    <citation type="submission" date="2018-11" db="EMBL/GenBank/DDBJ databases">
        <title>Sequencing the genomes of 1000 actinobacteria strains.</title>
        <authorList>
            <person name="Klenk H.-P."/>
        </authorList>
    </citation>
    <scope>NUCLEOTIDE SEQUENCE [LARGE SCALE GENOMIC DNA]</scope>
    <source>
        <strain evidence="5 6">DSM 44781</strain>
    </source>
</reference>
<evidence type="ECO:0000256" key="1">
    <source>
        <dbReference type="PIRSR" id="PIRSR601310-1"/>
    </source>
</evidence>
<dbReference type="PANTHER" id="PTHR46648:SF1">
    <property type="entry name" value="ADENOSINE 5'-MONOPHOSPHORAMIDASE HNT1"/>
    <property type="match status" value="1"/>
</dbReference>
<evidence type="ECO:0000256" key="2">
    <source>
        <dbReference type="PIRSR" id="PIRSR601310-3"/>
    </source>
</evidence>
<evidence type="ECO:0000259" key="4">
    <source>
        <dbReference type="PROSITE" id="PS51084"/>
    </source>
</evidence>
<dbReference type="Pfam" id="PF01230">
    <property type="entry name" value="HIT"/>
    <property type="match status" value="1"/>
</dbReference>
<dbReference type="SUPFAM" id="SSF54197">
    <property type="entry name" value="HIT-like"/>
    <property type="match status" value="1"/>
</dbReference>
<sequence>MTDNHPATCIFCQITQGKAPATVVRCWTDALAIVPLNPVVDGHTLIIPNAHVVDFTTDPIVTAATMARAAELARDKGPSNIITSRGREATQSVFHLHLHLVPRATNDGLALPWYSGKGGKGAHQ</sequence>
<evidence type="ECO:0000313" key="6">
    <source>
        <dbReference type="Proteomes" id="UP000266906"/>
    </source>
</evidence>
<organism evidence="5 6">
    <name type="scientific">Kitasatospora cineracea</name>
    <dbReference type="NCBI Taxonomy" id="88074"/>
    <lineage>
        <taxon>Bacteria</taxon>
        <taxon>Bacillati</taxon>
        <taxon>Actinomycetota</taxon>
        <taxon>Actinomycetes</taxon>
        <taxon>Kitasatosporales</taxon>
        <taxon>Streptomycetaceae</taxon>
        <taxon>Kitasatospora</taxon>
    </lineage>
</organism>
<dbReference type="PANTHER" id="PTHR46648">
    <property type="entry name" value="HIT FAMILY PROTEIN 1"/>
    <property type="match status" value="1"/>
</dbReference>
<dbReference type="InterPro" id="IPR011146">
    <property type="entry name" value="HIT-like"/>
</dbReference>
<evidence type="ECO:0000256" key="3">
    <source>
        <dbReference type="PROSITE-ProRule" id="PRU00464"/>
    </source>
</evidence>
<protein>
    <submittedName>
        <fullName evidence="5">Histidine triad (HIT) family protein</fullName>
    </submittedName>
</protein>
<comment type="caution">
    <text evidence="5">The sequence shown here is derived from an EMBL/GenBank/DDBJ whole genome shotgun (WGS) entry which is preliminary data.</text>
</comment>
<evidence type="ECO:0000313" key="5">
    <source>
        <dbReference type="EMBL" id="RPE34949.1"/>
    </source>
</evidence>
<feature type="short sequence motif" description="Histidine triad motif" evidence="2 3">
    <location>
        <begin position="95"/>
        <end position="99"/>
    </location>
</feature>